<evidence type="ECO:0000256" key="1">
    <source>
        <dbReference type="ARBA" id="ARBA00023125"/>
    </source>
</evidence>
<organism evidence="3 4">
    <name type="scientific">Microbacterium trichothecenolyticum</name>
    <name type="common">Aureobacterium trichothecenolyticum</name>
    <dbReference type="NCBI Taxonomy" id="69370"/>
    <lineage>
        <taxon>Bacteria</taxon>
        <taxon>Bacillati</taxon>
        <taxon>Actinomycetota</taxon>
        <taxon>Actinomycetes</taxon>
        <taxon>Micrococcales</taxon>
        <taxon>Microbacteriaceae</taxon>
        <taxon>Microbacterium</taxon>
    </lineage>
</organism>
<dbReference type="SMART" id="SM00530">
    <property type="entry name" value="HTH_XRE"/>
    <property type="match status" value="1"/>
</dbReference>
<sequence length="236" mass="26148">MAHLGETVNARIKQFRLMNGINMQELAERAGISRAVVVNIERNRKTDLTFSELVAIADALGVPLVALVYEVEKPRKAIQVGRHEMDVFNAVRTLVGEGETIWDIHDTPSTDYVAEVLDATAKLDEAQTRLFSLASNLFFSVLRGTGIEEMVSVLLSNSYTHKSPEVQTLLNETLAEHDRASYALFLIEQIGTETQRWKEAASALRALGGEPGTFLDAQHVWQNTEILDDGIDQATP</sequence>
<dbReference type="PROSITE" id="PS50943">
    <property type="entry name" value="HTH_CROC1"/>
    <property type="match status" value="1"/>
</dbReference>
<comment type="caution">
    <text evidence="3">The sequence shown here is derived from an EMBL/GenBank/DDBJ whole genome shotgun (WGS) entry which is preliminary data.</text>
</comment>
<gene>
    <name evidence="3" type="ORF">QE412_000745</name>
</gene>
<dbReference type="Proteomes" id="UP001226691">
    <property type="component" value="Unassembled WGS sequence"/>
</dbReference>
<dbReference type="CDD" id="cd00093">
    <property type="entry name" value="HTH_XRE"/>
    <property type="match status" value="1"/>
</dbReference>
<evidence type="ECO:0000313" key="4">
    <source>
        <dbReference type="Proteomes" id="UP001226691"/>
    </source>
</evidence>
<dbReference type="PANTHER" id="PTHR46797">
    <property type="entry name" value="HTH-TYPE TRANSCRIPTIONAL REGULATOR"/>
    <property type="match status" value="1"/>
</dbReference>
<dbReference type="InterPro" id="IPR050807">
    <property type="entry name" value="TransReg_Diox_bact_type"/>
</dbReference>
<keyword evidence="4" id="KW-1185">Reference proteome</keyword>
<dbReference type="InterPro" id="IPR010982">
    <property type="entry name" value="Lambda_DNA-bd_dom_sf"/>
</dbReference>
<reference evidence="3 4" key="1">
    <citation type="submission" date="2023-07" db="EMBL/GenBank/DDBJ databases">
        <title>Functional and genomic diversity of the sorghum phyllosphere microbiome.</title>
        <authorList>
            <person name="Shade A."/>
        </authorList>
    </citation>
    <scope>NUCLEOTIDE SEQUENCE [LARGE SCALE GENOMIC DNA]</scope>
    <source>
        <strain evidence="3 4">SORGH_AS_1207</strain>
    </source>
</reference>
<evidence type="ECO:0000313" key="3">
    <source>
        <dbReference type="EMBL" id="MDQ1122172.1"/>
    </source>
</evidence>
<evidence type="ECO:0000259" key="2">
    <source>
        <dbReference type="PROSITE" id="PS50943"/>
    </source>
</evidence>
<dbReference type="EMBL" id="JAUTBF010000001">
    <property type="protein sequence ID" value="MDQ1122172.1"/>
    <property type="molecule type" value="Genomic_DNA"/>
</dbReference>
<proteinExistence type="predicted"/>
<dbReference type="Pfam" id="PF01381">
    <property type="entry name" value="HTH_3"/>
    <property type="match status" value="1"/>
</dbReference>
<dbReference type="SUPFAM" id="SSF47413">
    <property type="entry name" value="lambda repressor-like DNA-binding domains"/>
    <property type="match status" value="1"/>
</dbReference>
<name>A0ABU0TR67_MICTR</name>
<accession>A0ABU0TR67</accession>
<keyword evidence="1" id="KW-0238">DNA-binding</keyword>
<dbReference type="InterPro" id="IPR001387">
    <property type="entry name" value="Cro/C1-type_HTH"/>
</dbReference>
<dbReference type="PANTHER" id="PTHR46797:SF1">
    <property type="entry name" value="METHYLPHOSPHONATE SYNTHASE"/>
    <property type="match status" value="1"/>
</dbReference>
<protein>
    <submittedName>
        <fullName evidence="3">Transcriptional regulator with XRE-family HTH domain</fullName>
    </submittedName>
</protein>
<dbReference type="RefSeq" id="WP_307480304.1">
    <property type="nucleotide sequence ID" value="NZ_JAUTBF010000001.1"/>
</dbReference>
<feature type="domain" description="HTH cro/C1-type" evidence="2">
    <location>
        <begin position="12"/>
        <end position="67"/>
    </location>
</feature>
<dbReference type="Gene3D" id="1.10.260.40">
    <property type="entry name" value="lambda repressor-like DNA-binding domains"/>
    <property type="match status" value="1"/>
</dbReference>